<gene>
    <name evidence="4" type="ORF">PGH26_04125</name>
</gene>
<feature type="transmembrane region" description="Helical" evidence="2">
    <location>
        <begin position="401"/>
        <end position="421"/>
    </location>
</feature>
<dbReference type="SUPFAM" id="SSF52317">
    <property type="entry name" value="Class I glutamine amidotransferase-like"/>
    <property type="match status" value="1"/>
</dbReference>
<keyword evidence="2" id="KW-0472">Membrane</keyword>
<keyword evidence="5" id="KW-1185">Reference proteome</keyword>
<evidence type="ECO:0000313" key="5">
    <source>
        <dbReference type="Proteomes" id="UP001303532"/>
    </source>
</evidence>
<feature type="region of interest" description="Disordered" evidence="1">
    <location>
        <begin position="777"/>
        <end position="798"/>
    </location>
</feature>
<dbReference type="EMBL" id="CP116341">
    <property type="protein sequence ID" value="WOV85124.1"/>
    <property type="molecule type" value="Genomic_DNA"/>
</dbReference>
<dbReference type="RefSeq" id="WP_323692758.1">
    <property type="nucleotide sequence ID" value="NZ_CP116341.1"/>
</dbReference>
<name>A0ABZ0KYR6_9BACL</name>
<evidence type="ECO:0000313" key="4">
    <source>
        <dbReference type="EMBL" id="WOV85124.1"/>
    </source>
</evidence>
<keyword evidence="3" id="KW-0732">Signal</keyword>
<sequence length="798" mass="87601">MREPLWKSFAMMVLLAGIITLWPMTTAFAAPDLHVSVKTGLDQKTKEGKGAPIVFTIENKGTAFTGDLIVNTTVSQSGGVGQSIELAIGEGEKQTVTMIVDSIQDPAMYGNPVKKNIFFYENGWRSGDEISHSGTQLISAATFPEQALFIAGLSDNIDRLSSLKDLYLKGKEGMQLLYLTKQDQPPLPSEPGGWDAVDIIAVDGFSITDLSQKQQDAMLEWVRAGGTLLVGGSQNVEAEAGVFSSLLPLKIKESKEFAPILFNEKFKEPVPGFLVEKSPEGTVLLQKEDTILAATQMVGSGMVLQTSFAMGSESFRSSAGAKSFWTDLLNKSSQLLKQRPSQMYYSAPTDDLMWSVGETNELFPSFKVSSPLLFGIILVYIILVIPLLYFFLRKKDKREHAWWIIPAVAVVVSFAIFAYGGKDRLGNSQLQHSAVYLVEPDNTLSGYYTESLLTDKAGDFTFSIQKPSTVTTNSSMNSIFGNNIPAHNRAILERGAAEEVLSFRNLGFWNVASIYGQTELEAVGSFDVDLKLEKQKLTGTITNNFPFSVNDVSILSGSKTIELGSIPAGETMNVEKEVKATALGARSSTQYGYMNPVATNQDDLIKMRKEGLLGFSSTHMNDFLSPTLSATTDTQIMELTLNDRKAKNSPISMLLQPITIDTKLSGAVKVDSDLMEMQLLSSSGYPAEEIDEVTKEYIFTEKEYSQTWQLPQDFAKEVGNWTKLQLFGADFNQYDVSLLNVKTGNYELLEGKSSPTVEPASDYVSKDGKVMIKLNFNDSQMGEPSHPPELRLTGEVAK</sequence>
<proteinExistence type="predicted"/>
<evidence type="ECO:0000256" key="3">
    <source>
        <dbReference type="SAM" id="SignalP"/>
    </source>
</evidence>
<evidence type="ECO:0000256" key="1">
    <source>
        <dbReference type="SAM" id="MobiDB-lite"/>
    </source>
</evidence>
<feature type="chain" id="PRO_5047313981" evidence="3">
    <location>
        <begin position="30"/>
        <end position="798"/>
    </location>
</feature>
<organism evidence="4 5">
    <name type="scientific">Sporosarcina jeotgali</name>
    <dbReference type="NCBI Taxonomy" id="3020056"/>
    <lineage>
        <taxon>Bacteria</taxon>
        <taxon>Bacillati</taxon>
        <taxon>Bacillota</taxon>
        <taxon>Bacilli</taxon>
        <taxon>Bacillales</taxon>
        <taxon>Caryophanaceae</taxon>
        <taxon>Sporosarcina</taxon>
    </lineage>
</organism>
<feature type="signal peptide" evidence="3">
    <location>
        <begin position="1"/>
        <end position="29"/>
    </location>
</feature>
<feature type="transmembrane region" description="Helical" evidence="2">
    <location>
        <begin position="372"/>
        <end position="392"/>
    </location>
</feature>
<keyword evidence="2" id="KW-0812">Transmembrane</keyword>
<evidence type="ECO:0000256" key="2">
    <source>
        <dbReference type="SAM" id="Phobius"/>
    </source>
</evidence>
<dbReference type="Gene3D" id="3.40.50.880">
    <property type="match status" value="1"/>
</dbReference>
<keyword evidence="2" id="KW-1133">Transmembrane helix</keyword>
<dbReference type="Proteomes" id="UP001303532">
    <property type="component" value="Chromosome"/>
</dbReference>
<accession>A0ABZ0KYR6</accession>
<dbReference type="InterPro" id="IPR029062">
    <property type="entry name" value="Class_I_gatase-like"/>
</dbReference>
<reference evidence="4 5" key="1">
    <citation type="submission" date="2023-01" db="EMBL/GenBank/DDBJ databases">
        <title>Sporosarcina sp. nov., isolated from Korean tranditional fermented seafood 'Jeotgal'.</title>
        <authorList>
            <person name="Yang A.-I."/>
        </authorList>
    </citation>
    <scope>NUCLEOTIDE SEQUENCE [LARGE SCALE GENOMIC DNA]</scope>
    <source>
        <strain evidence="4 5">B2O-1</strain>
    </source>
</reference>
<protein>
    <submittedName>
        <fullName evidence="4">Uncharacterized protein</fullName>
    </submittedName>
</protein>